<evidence type="ECO:0000313" key="3">
    <source>
        <dbReference type="Proteomes" id="UP000663444"/>
    </source>
</evidence>
<dbReference type="Pfam" id="PF12092">
    <property type="entry name" value="DUF3568"/>
    <property type="match status" value="1"/>
</dbReference>
<feature type="signal peptide" evidence="1">
    <location>
        <begin position="1"/>
        <end position="17"/>
    </location>
</feature>
<keyword evidence="3" id="KW-1185">Reference proteome</keyword>
<proteinExistence type="predicted"/>
<dbReference type="KEGG" id="ares:IWH25_15315"/>
<dbReference type="PROSITE" id="PS51257">
    <property type="entry name" value="PROKAR_LIPOPROTEIN"/>
    <property type="match status" value="1"/>
</dbReference>
<protein>
    <submittedName>
        <fullName evidence="2">DUF3568 family protein</fullName>
    </submittedName>
</protein>
<dbReference type="EMBL" id="CP064781">
    <property type="protein sequence ID" value="QRJ63102.1"/>
    <property type="molecule type" value="Genomic_DNA"/>
</dbReference>
<dbReference type="InterPro" id="IPR021952">
    <property type="entry name" value="Flpp3-like"/>
</dbReference>
<dbReference type="RefSeq" id="WP_203386631.1">
    <property type="nucleotide sequence ID" value="NZ_CP064781.1"/>
</dbReference>
<reference evidence="2" key="1">
    <citation type="submission" date="2020-11" db="EMBL/GenBank/DDBJ databases">
        <title>Azospira restricta DSM 18626 genome sequence.</title>
        <authorList>
            <person name="Moe W.M."/>
        </authorList>
    </citation>
    <scope>NUCLEOTIDE SEQUENCE</scope>
    <source>
        <strain evidence="2">DSM 18626</strain>
    </source>
</reference>
<evidence type="ECO:0000313" key="2">
    <source>
        <dbReference type="EMBL" id="QRJ63102.1"/>
    </source>
</evidence>
<accession>A0A974PX79</accession>
<evidence type="ECO:0000256" key="1">
    <source>
        <dbReference type="SAM" id="SignalP"/>
    </source>
</evidence>
<sequence length="136" mass="14486">MPIRHFRIALLSLSLLAAGCAPLALTAAGVAGGVTAGHHLGGIAYRTFTEPLPKVRTATRKAMERMAIKPERTEKIANGERIIALVPDRTIEIELESLTPSTTRMRVVAKKDGGVLVDAATAIEVINQTEKFIGSS</sequence>
<dbReference type="Proteomes" id="UP000663444">
    <property type="component" value="Chromosome"/>
</dbReference>
<gene>
    <name evidence="2" type="ORF">IWH25_15315</name>
</gene>
<feature type="chain" id="PRO_5037054667" evidence="1">
    <location>
        <begin position="18"/>
        <end position="136"/>
    </location>
</feature>
<keyword evidence="1" id="KW-0732">Signal</keyword>
<dbReference type="AlphaFoldDB" id="A0A974PX79"/>
<organism evidence="2 3">
    <name type="scientific">Azospira restricta</name>
    <dbReference type="NCBI Taxonomy" id="404405"/>
    <lineage>
        <taxon>Bacteria</taxon>
        <taxon>Pseudomonadati</taxon>
        <taxon>Pseudomonadota</taxon>
        <taxon>Betaproteobacteria</taxon>
        <taxon>Rhodocyclales</taxon>
        <taxon>Rhodocyclaceae</taxon>
        <taxon>Azospira</taxon>
    </lineage>
</organism>
<name>A0A974PX79_9RHOO</name>